<feature type="region of interest" description="Disordered" evidence="1">
    <location>
        <begin position="339"/>
        <end position="363"/>
    </location>
</feature>
<keyword evidence="2" id="KW-0472">Membrane</keyword>
<evidence type="ECO:0000256" key="2">
    <source>
        <dbReference type="SAM" id="Phobius"/>
    </source>
</evidence>
<keyword evidence="2" id="KW-0812">Transmembrane</keyword>
<protein>
    <submittedName>
        <fullName evidence="3">Uncharacterized protein</fullName>
    </submittedName>
</protein>
<dbReference type="AlphaFoldDB" id="A0A830HFQ3"/>
<gene>
    <name evidence="3" type="ORF">PPROV_000337400</name>
</gene>
<keyword evidence="2" id="KW-1133">Transmembrane helix</keyword>
<evidence type="ECO:0000256" key="1">
    <source>
        <dbReference type="SAM" id="MobiDB-lite"/>
    </source>
</evidence>
<reference evidence="3" key="1">
    <citation type="submission" date="2020-10" db="EMBL/GenBank/DDBJ databases">
        <title>Unveiling of a novel bifunctional photoreceptor, Dualchrome1, isolated from a cosmopolitan green alga.</title>
        <authorList>
            <person name="Suzuki S."/>
            <person name="Kawachi M."/>
        </authorList>
    </citation>
    <scope>NUCLEOTIDE SEQUENCE</scope>
    <source>
        <strain evidence="3">NIES 2893</strain>
    </source>
</reference>
<dbReference type="EMBL" id="BNJQ01000008">
    <property type="protein sequence ID" value="GHP04620.1"/>
    <property type="molecule type" value="Genomic_DNA"/>
</dbReference>
<dbReference type="Proteomes" id="UP000660262">
    <property type="component" value="Unassembled WGS sequence"/>
</dbReference>
<proteinExistence type="predicted"/>
<evidence type="ECO:0000313" key="3">
    <source>
        <dbReference type="EMBL" id="GHP04620.1"/>
    </source>
</evidence>
<organism evidence="3 4">
    <name type="scientific">Pycnococcus provasolii</name>
    <dbReference type="NCBI Taxonomy" id="41880"/>
    <lineage>
        <taxon>Eukaryota</taxon>
        <taxon>Viridiplantae</taxon>
        <taxon>Chlorophyta</taxon>
        <taxon>Pseudoscourfieldiophyceae</taxon>
        <taxon>Pseudoscourfieldiales</taxon>
        <taxon>Pycnococcaceae</taxon>
        <taxon>Pycnococcus</taxon>
    </lineage>
</organism>
<keyword evidence="4" id="KW-1185">Reference proteome</keyword>
<accession>A0A830HFQ3</accession>
<comment type="caution">
    <text evidence="3">The sequence shown here is derived from an EMBL/GenBank/DDBJ whole genome shotgun (WGS) entry which is preliminary data.</text>
</comment>
<feature type="transmembrane region" description="Helical" evidence="2">
    <location>
        <begin position="40"/>
        <end position="61"/>
    </location>
</feature>
<feature type="compositionally biased region" description="Basic and acidic residues" evidence="1">
    <location>
        <begin position="339"/>
        <end position="357"/>
    </location>
</feature>
<evidence type="ECO:0000313" key="4">
    <source>
        <dbReference type="Proteomes" id="UP000660262"/>
    </source>
</evidence>
<sequence length="387" mass="41725">MQVTSPTSYPRVVPQCIRVQHPPGPSHHITSHHVSSIMPSFMACFFLGAYSLLLLGGVVAAQGKKAPSVLACDPKDALLKPPTVKCTSSLKVTDDAIKPSEDGCKCGPDGLWTPACFECTDDVAPELVAESSPEDVDANTAASSAQQLASPFRNNASMWDEAYSTGSFGNPNPQTTNQASFDAAFEATGMAVRVCADCSRNQKTIVYKRITPMNGTSFSAYNNFFVTWATSAHGPNVLNRDFKLYSSVSDADADVNAWSYCNYNDFRWRIGFPRDCDPSRYQPYQWESTLHSSTRRHIAWFIKKLAAMPSPTPSPSGGGLPGAIDRIRNATEDVKDIADATEKAGKDISKLTEETKGDMPNLSGGGRSQLLGAAAALASWHMAAAFF</sequence>
<name>A0A830HFQ3_9CHLO</name>